<feature type="repeat" description="WD" evidence="6">
    <location>
        <begin position="171"/>
        <end position="214"/>
    </location>
</feature>
<evidence type="ECO:0000256" key="4">
    <source>
        <dbReference type="ARBA" id="ARBA00022737"/>
    </source>
</evidence>
<dbReference type="PANTHER" id="PTHR19924">
    <property type="entry name" value="UTP15 U3 SMALL NUCLEOLAR RNA-ASSOCIATED PROTEIN 15 FAMILY MEMBER"/>
    <property type="match status" value="1"/>
</dbReference>
<dbReference type="PROSITE" id="PS50294">
    <property type="entry name" value="WD_REPEATS_REGION"/>
    <property type="match status" value="3"/>
</dbReference>
<dbReference type="Proteomes" id="UP000053317">
    <property type="component" value="Unassembled WGS sequence"/>
</dbReference>
<dbReference type="PRINTS" id="PR00320">
    <property type="entry name" value="GPROTEINBRPT"/>
</dbReference>
<dbReference type="GO" id="GO:0005730">
    <property type="term" value="C:nucleolus"/>
    <property type="evidence" value="ECO:0007669"/>
    <property type="project" value="UniProtKB-SubCell"/>
</dbReference>
<evidence type="ECO:0000259" key="7">
    <source>
        <dbReference type="Pfam" id="PF09384"/>
    </source>
</evidence>
<dbReference type="InterPro" id="IPR019775">
    <property type="entry name" value="WD40_repeat_CS"/>
</dbReference>
<reference evidence="8 9" key="2">
    <citation type="submission" date="2015-05" db="EMBL/GenBank/DDBJ databases">
        <authorList>
            <person name="Morales-Cruz A."/>
            <person name="Amrine K.C."/>
            <person name="Cantu D."/>
        </authorList>
    </citation>
    <scope>NUCLEOTIDE SEQUENCE [LARGE SCALE GENOMIC DNA]</scope>
    <source>
        <strain evidence="8">UCRPC4</strain>
    </source>
</reference>
<feature type="repeat" description="WD" evidence="6">
    <location>
        <begin position="256"/>
        <end position="288"/>
    </location>
</feature>
<dbReference type="OrthoDB" id="431715at2759"/>
<evidence type="ECO:0000313" key="8">
    <source>
        <dbReference type="EMBL" id="KKY18752.1"/>
    </source>
</evidence>
<evidence type="ECO:0000256" key="5">
    <source>
        <dbReference type="ARBA" id="ARBA00023242"/>
    </source>
</evidence>
<organism evidence="8 9">
    <name type="scientific">Phaeomoniella chlamydospora</name>
    <name type="common">Phaeoacremonium chlamydosporum</name>
    <dbReference type="NCBI Taxonomy" id="158046"/>
    <lineage>
        <taxon>Eukaryota</taxon>
        <taxon>Fungi</taxon>
        <taxon>Dikarya</taxon>
        <taxon>Ascomycota</taxon>
        <taxon>Pezizomycotina</taxon>
        <taxon>Eurotiomycetes</taxon>
        <taxon>Chaetothyriomycetidae</taxon>
        <taxon>Phaeomoniellales</taxon>
        <taxon>Phaeomoniellaceae</taxon>
        <taxon>Phaeomoniella</taxon>
    </lineage>
</organism>
<dbReference type="Gene3D" id="2.130.10.10">
    <property type="entry name" value="YVTN repeat-like/Quinoprotein amine dehydrogenase"/>
    <property type="match status" value="2"/>
</dbReference>
<dbReference type="GO" id="GO:0045943">
    <property type="term" value="P:positive regulation of transcription by RNA polymerase I"/>
    <property type="evidence" value="ECO:0007669"/>
    <property type="project" value="TreeGrafter"/>
</dbReference>
<dbReference type="GO" id="GO:0006364">
    <property type="term" value="P:rRNA processing"/>
    <property type="evidence" value="ECO:0007669"/>
    <property type="project" value="UniProtKB-KW"/>
</dbReference>
<sequence length="539" mass="59537">MAAEVRPLQPVKLPAQPAALTPEQAYWRAFKSPLEIPSPTNHAVTHISQPLPHPSPLATSPDIFAVTTGARLQLYSHRTRKLLKTITRFDDTAHSAEIRYDGRVVVAGDDTGAIQVFDINSRAILKTWKEHKQPVWVTKWSPQETTSLMSCSDDNTVRLWDLPSSESVTKFVGHQDYVRSGSFMPGQNSGLLVSGSYDQTVRLWDSRASERAVMTFKHVGAVESVLPMPSGTTVLAAADNQIAVLDIIAGKPLHIIKNHQKTVTSLALASNGTRLVSGGLDGHLKVFETDGWNVVSGSKYKSPILSLAIITSGATREDKHIAVGMSSGLLSIKTRLSGTQKVKEKARQKEMEALLSGKIAEHDAKLSKKRPRGWEARLRGKDFLGEGVDIIVEGNKSSSSTKKSKKWDKLLHQSQYSAALDSVLQTQDTLLTFSLLTQLRHRSALRSALSNRNEVTLSPIMKWVSSHIVHPTFIPICVEISMNIMDLYSGHLGQSEELDKQVERLRTRVREQVERAQEAVVTRGMLELIVPPEERIVGE</sequence>
<dbReference type="InterPro" id="IPR018983">
    <property type="entry name" value="U3_snoRNA-assocProt_15_C"/>
</dbReference>
<accession>A0A0G2E6U5</accession>
<dbReference type="FunFam" id="2.130.10.10:FF:000867">
    <property type="entry name" value="Small nucleolar ribonucleoprotein complex subunit Utp15, putative"/>
    <property type="match status" value="1"/>
</dbReference>
<dbReference type="SUPFAM" id="SSF50978">
    <property type="entry name" value="WD40 repeat-like"/>
    <property type="match status" value="1"/>
</dbReference>
<gene>
    <name evidence="8" type="ORF">UCRPC4_g04814</name>
</gene>
<feature type="domain" description="U3 small nucleolar RNA-associated protein 15 C-terminal" evidence="7">
    <location>
        <begin position="383"/>
        <end position="529"/>
    </location>
</feature>
<dbReference type="AlphaFoldDB" id="A0A0G2E6U5"/>
<evidence type="ECO:0000256" key="1">
    <source>
        <dbReference type="ARBA" id="ARBA00004604"/>
    </source>
</evidence>
<keyword evidence="2" id="KW-0698">rRNA processing</keyword>
<proteinExistence type="predicted"/>
<dbReference type="EMBL" id="LCWF01000117">
    <property type="protein sequence ID" value="KKY18752.1"/>
    <property type="molecule type" value="Genomic_DNA"/>
</dbReference>
<evidence type="ECO:0000313" key="9">
    <source>
        <dbReference type="Proteomes" id="UP000053317"/>
    </source>
</evidence>
<dbReference type="GO" id="GO:1990904">
    <property type="term" value="C:ribonucleoprotein complex"/>
    <property type="evidence" value="ECO:0007669"/>
    <property type="project" value="UniProtKB-KW"/>
</dbReference>
<dbReference type="PROSITE" id="PS50082">
    <property type="entry name" value="WD_REPEATS_2"/>
    <property type="match status" value="3"/>
</dbReference>
<dbReference type="CDD" id="cd00200">
    <property type="entry name" value="WD40"/>
    <property type="match status" value="1"/>
</dbReference>
<dbReference type="InterPro" id="IPR036322">
    <property type="entry name" value="WD40_repeat_dom_sf"/>
</dbReference>
<comment type="subcellular location">
    <subcellularLocation>
        <location evidence="1">Nucleus</location>
        <location evidence="1">Nucleolus</location>
    </subcellularLocation>
</comment>
<keyword evidence="8" id="KW-0687">Ribonucleoprotein</keyword>
<name>A0A0G2E6U5_PHACM</name>
<dbReference type="InterPro" id="IPR001680">
    <property type="entry name" value="WD40_rpt"/>
</dbReference>
<protein>
    <submittedName>
        <fullName evidence="8">Putative small nucleolar ribonucleoprotein complex subunit</fullName>
    </submittedName>
</protein>
<reference evidence="8 9" key="1">
    <citation type="submission" date="2015-05" db="EMBL/GenBank/DDBJ databases">
        <title>Distinctive expansion of gene families associated with plant cell wall degradation and secondary metabolism in the genomes of grapevine trunk pathogens.</title>
        <authorList>
            <person name="Lawrence D.P."/>
            <person name="Travadon R."/>
            <person name="Rolshausen P.E."/>
            <person name="Baumgartner K."/>
        </authorList>
    </citation>
    <scope>NUCLEOTIDE SEQUENCE [LARGE SCALE GENOMIC DNA]</scope>
    <source>
        <strain evidence="8">UCRPC4</strain>
    </source>
</reference>
<dbReference type="InterPro" id="IPR015943">
    <property type="entry name" value="WD40/YVTN_repeat-like_dom_sf"/>
</dbReference>
<dbReference type="Pfam" id="PF00400">
    <property type="entry name" value="WD40"/>
    <property type="match status" value="3"/>
</dbReference>
<keyword evidence="3 6" id="KW-0853">WD repeat</keyword>
<keyword evidence="4" id="KW-0677">Repeat</keyword>
<dbReference type="InterPro" id="IPR020472">
    <property type="entry name" value="WD40_PAC1"/>
</dbReference>
<dbReference type="PROSITE" id="PS00678">
    <property type="entry name" value="WD_REPEATS_1"/>
    <property type="match status" value="1"/>
</dbReference>
<keyword evidence="5" id="KW-0539">Nucleus</keyword>
<evidence type="ECO:0000256" key="2">
    <source>
        <dbReference type="ARBA" id="ARBA00022552"/>
    </source>
</evidence>
<dbReference type="SMART" id="SM00320">
    <property type="entry name" value="WD40"/>
    <property type="match status" value="5"/>
</dbReference>
<dbReference type="PANTHER" id="PTHR19924:SF26">
    <property type="entry name" value="U3 SMALL NUCLEOLAR RNA-ASSOCIATED PROTEIN 15 HOMOLOG"/>
    <property type="match status" value="1"/>
</dbReference>
<dbReference type="Pfam" id="PF09384">
    <property type="entry name" value="UTP15_C"/>
    <property type="match status" value="1"/>
</dbReference>
<feature type="repeat" description="WD" evidence="6">
    <location>
        <begin position="128"/>
        <end position="170"/>
    </location>
</feature>
<evidence type="ECO:0000256" key="6">
    <source>
        <dbReference type="PROSITE-ProRule" id="PRU00221"/>
    </source>
</evidence>
<evidence type="ECO:0000256" key="3">
    <source>
        <dbReference type="ARBA" id="ARBA00022574"/>
    </source>
</evidence>
<comment type="caution">
    <text evidence="8">The sequence shown here is derived from an EMBL/GenBank/DDBJ whole genome shotgun (WGS) entry which is preliminary data.</text>
</comment>
<keyword evidence="9" id="KW-1185">Reference proteome</keyword>